<reference evidence="6 7" key="1">
    <citation type="submission" date="2019-10" db="EMBL/GenBank/DDBJ databases">
        <title>Cognatihalovulum marinum gen. nov. sp. nov., a new member of the family Rhodobacteraceae isolated from deep seawater of the Northwest Indian Ocean.</title>
        <authorList>
            <person name="Ruan C."/>
            <person name="Wang J."/>
            <person name="Zheng X."/>
            <person name="Song L."/>
            <person name="Zhu Y."/>
            <person name="Huang Y."/>
            <person name="Lu Z."/>
            <person name="Du W."/>
            <person name="Huang L."/>
            <person name="Dai X."/>
        </authorList>
    </citation>
    <scope>NUCLEOTIDE SEQUENCE [LARGE SCALE GENOMIC DNA]</scope>
    <source>
        <strain evidence="6 7">2CG4</strain>
    </source>
</reference>
<feature type="domain" description="4Fe-4S ferredoxin-type" evidence="5">
    <location>
        <begin position="493"/>
        <end position="522"/>
    </location>
</feature>
<dbReference type="GO" id="GO:0046872">
    <property type="term" value="F:metal ion binding"/>
    <property type="evidence" value="ECO:0007669"/>
    <property type="project" value="UniProtKB-KW"/>
</dbReference>
<dbReference type="AlphaFoldDB" id="A0A6L5Z0X4"/>
<dbReference type="EMBL" id="WIND01000007">
    <property type="protein sequence ID" value="MSU90138.1"/>
    <property type="molecule type" value="Genomic_DNA"/>
</dbReference>
<evidence type="ECO:0000256" key="3">
    <source>
        <dbReference type="ARBA" id="ARBA00023004"/>
    </source>
</evidence>
<keyword evidence="3" id="KW-0408">Iron</keyword>
<dbReference type="GO" id="GO:0051539">
    <property type="term" value="F:4 iron, 4 sulfur cluster binding"/>
    <property type="evidence" value="ECO:0007669"/>
    <property type="project" value="UniProtKB-KW"/>
</dbReference>
<name>A0A6L5Z0X4_9RHOB</name>
<gene>
    <name evidence="6" type="ORF">GE300_11000</name>
</gene>
<dbReference type="PANTHER" id="PTHR43687:SF4">
    <property type="entry name" value="BLR5484 PROTEIN"/>
    <property type="match status" value="1"/>
</dbReference>
<evidence type="ECO:0000313" key="7">
    <source>
        <dbReference type="Proteomes" id="UP000474957"/>
    </source>
</evidence>
<protein>
    <submittedName>
        <fullName evidence="6">4Fe-4S dicluster domain-containing protein</fullName>
    </submittedName>
</protein>
<evidence type="ECO:0000259" key="5">
    <source>
        <dbReference type="PROSITE" id="PS51379"/>
    </source>
</evidence>
<accession>A0A6L5Z0X4</accession>
<dbReference type="Pfam" id="PF12838">
    <property type="entry name" value="Fer4_7"/>
    <property type="match status" value="1"/>
</dbReference>
<dbReference type="PANTHER" id="PTHR43687">
    <property type="entry name" value="ADENYLYLSULFATE REDUCTASE, BETA SUBUNIT"/>
    <property type="match status" value="1"/>
</dbReference>
<evidence type="ECO:0000313" key="6">
    <source>
        <dbReference type="EMBL" id="MSU90138.1"/>
    </source>
</evidence>
<dbReference type="PROSITE" id="PS51379">
    <property type="entry name" value="4FE4S_FER_2"/>
    <property type="match status" value="4"/>
</dbReference>
<dbReference type="PROSITE" id="PS00198">
    <property type="entry name" value="4FE4S_FER_1"/>
    <property type="match status" value="2"/>
</dbReference>
<comment type="caution">
    <text evidence="6">The sequence shown here is derived from an EMBL/GenBank/DDBJ whole genome shotgun (WGS) entry which is preliminary data.</text>
</comment>
<sequence length="645" mass="67913">MAEKLLLCDCEGSQAIDRDRIADATGMTCSRVHTALCTRELGTAAEALKAGGCRIACGQEQAVFQDLADELGVDAPGFVDLRDRAGWTDDADAAPKMAALVAEAAMAPVPVRTLDVVSGGMCIVIGRAEVALPAAERLAQTLTVTALLPEGDELPLSRAFDAVTGTLRKAEGSLGRFRLQIDALRQLRPGGRGGFALSAPRDGGAAECDVLLDLSGGTPLFPADHKRDGYLRADPGDPLAVAAAVHEASHMIGTFEKPLYVTLEEHLCAHSRARQTGCTRCLDACPTGAIRPDGDHVAVDPLICAGCGACSALCPSGAISYDAPSPQTLFTRMRKLAATYAKAGGGTPRLLVHDAEHGAEMIRLGARFGRGLPADVIPLELETISGFGHAEVLAALASGFGAVDILLAPRTERTALDHEAALTRALLDGAPLRLLDPADPDALSDALYGRTAERLAEPVLVMGARRQVTRTAVKALRGAVEQPIPLPAGAPYGAVLVDLDACTLCLSCAGLCPSGALGDNPDSPQLLFQEDACLQCGICANVCPEDAITLEPRFDTSDAALRQRVLKEEEPYACVECGKLFGVKSTIERIVAQLEGKHPMFADSDKGRMIRMCDDCRVNAQYHSENNPFAGPARPKVRTTDDYLN</sequence>
<keyword evidence="7" id="KW-1185">Reference proteome</keyword>
<organism evidence="6 7">
    <name type="scientific">Halovulum marinum</name>
    <dbReference type="NCBI Taxonomy" id="2662447"/>
    <lineage>
        <taxon>Bacteria</taxon>
        <taxon>Pseudomonadati</taxon>
        <taxon>Pseudomonadota</taxon>
        <taxon>Alphaproteobacteria</taxon>
        <taxon>Rhodobacterales</taxon>
        <taxon>Paracoccaceae</taxon>
        <taxon>Halovulum</taxon>
    </lineage>
</organism>
<evidence type="ECO:0000256" key="1">
    <source>
        <dbReference type="ARBA" id="ARBA00022485"/>
    </source>
</evidence>
<feature type="domain" description="4Fe-4S ferredoxin-type" evidence="5">
    <location>
        <begin position="524"/>
        <end position="553"/>
    </location>
</feature>
<dbReference type="SUPFAM" id="SSF54862">
    <property type="entry name" value="4Fe-4S ferredoxins"/>
    <property type="match status" value="1"/>
</dbReference>
<feature type="domain" description="4Fe-4S ferredoxin-type" evidence="5">
    <location>
        <begin position="266"/>
        <end position="294"/>
    </location>
</feature>
<keyword evidence="4" id="KW-0411">Iron-sulfur</keyword>
<feature type="domain" description="4Fe-4S ferredoxin-type" evidence="5">
    <location>
        <begin position="295"/>
        <end position="324"/>
    </location>
</feature>
<evidence type="ECO:0000256" key="4">
    <source>
        <dbReference type="ARBA" id="ARBA00023014"/>
    </source>
</evidence>
<keyword evidence="2" id="KW-0479">Metal-binding</keyword>
<dbReference type="Pfam" id="PF13187">
    <property type="entry name" value="Fer4_9"/>
    <property type="match status" value="1"/>
</dbReference>
<dbReference type="RefSeq" id="WP_154446625.1">
    <property type="nucleotide sequence ID" value="NZ_WIND01000007.1"/>
</dbReference>
<dbReference type="Proteomes" id="UP000474957">
    <property type="component" value="Unassembled WGS sequence"/>
</dbReference>
<evidence type="ECO:0000256" key="2">
    <source>
        <dbReference type="ARBA" id="ARBA00022723"/>
    </source>
</evidence>
<dbReference type="InterPro" id="IPR017900">
    <property type="entry name" value="4Fe4S_Fe_S_CS"/>
</dbReference>
<dbReference type="InterPro" id="IPR050572">
    <property type="entry name" value="Fe-S_Ferredoxin"/>
</dbReference>
<keyword evidence="1" id="KW-0004">4Fe-4S</keyword>
<proteinExistence type="predicted"/>
<dbReference type="InterPro" id="IPR017896">
    <property type="entry name" value="4Fe4S_Fe-S-bd"/>
</dbReference>
<dbReference type="Gene3D" id="3.30.70.20">
    <property type="match status" value="2"/>
</dbReference>